<organism evidence="1 2">
    <name type="scientific">Bacteroides pyogenes F0041</name>
    <dbReference type="NCBI Taxonomy" id="1321819"/>
    <lineage>
        <taxon>Bacteria</taxon>
        <taxon>Pseudomonadati</taxon>
        <taxon>Bacteroidota</taxon>
        <taxon>Bacteroidia</taxon>
        <taxon>Bacteroidales</taxon>
        <taxon>Bacteroidaceae</taxon>
        <taxon>Bacteroides</taxon>
    </lineage>
</organism>
<accession>U2DXN3</accession>
<comment type="caution">
    <text evidence="1">The sequence shown here is derived from an EMBL/GenBank/DDBJ whole genome shotgun (WGS) entry which is preliminary data.</text>
</comment>
<dbReference type="EMBL" id="AWSV01000120">
    <property type="protein sequence ID" value="ERI84621.1"/>
    <property type="molecule type" value="Genomic_DNA"/>
</dbReference>
<gene>
    <name evidence="1" type="ORF">HMPREF1981_02282</name>
</gene>
<sequence length="70" mass="8330">MSVHEKKEAKNNTPVMIYTEKRGAISSVVYFQKANLQIFPISWREIVFFYNKSFKMIIEIPTFARKLTNR</sequence>
<name>U2DXN3_9BACE</name>
<dbReference type="Proteomes" id="UP000016496">
    <property type="component" value="Unassembled WGS sequence"/>
</dbReference>
<evidence type="ECO:0000313" key="1">
    <source>
        <dbReference type="EMBL" id="ERI84621.1"/>
    </source>
</evidence>
<evidence type="ECO:0000313" key="2">
    <source>
        <dbReference type="Proteomes" id="UP000016496"/>
    </source>
</evidence>
<dbReference type="AlphaFoldDB" id="U2DXN3"/>
<dbReference type="HOGENOM" id="CLU_2749420_0_0_10"/>
<reference evidence="1 2" key="1">
    <citation type="submission" date="2013-08" db="EMBL/GenBank/DDBJ databases">
        <authorList>
            <person name="Weinstock G."/>
            <person name="Sodergren E."/>
            <person name="Wylie T."/>
            <person name="Fulton L."/>
            <person name="Fulton R."/>
            <person name="Fronick C."/>
            <person name="O'Laughlin M."/>
            <person name="Godfrey J."/>
            <person name="Miner T."/>
            <person name="Herter B."/>
            <person name="Appelbaum E."/>
            <person name="Cordes M."/>
            <person name="Lek S."/>
            <person name="Wollam A."/>
            <person name="Pepin K.H."/>
            <person name="Palsikar V.B."/>
            <person name="Mitreva M."/>
            <person name="Wilson R.K."/>
        </authorList>
    </citation>
    <scope>NUCLEOTIDE SEQUENCE [LARGE SCALE GENOMIC DNA]</scope>
    <source>
        <strain evidence="1 2">F0041</strain>
    </source>
</reference>
<protein>
    <submittedName>
        <fullName evidence="1">Uncharacterized protein</fullName>
    </submittedName>
</protein>
<proteinExistence type="predicted"/>